<evidence type="ECO:0000313" key="2">
    <source>
        <dbReference type="EMBL" id="SUD70584.1"/>
    </source>
</evidence>
<reference evidence="2 3" key="1">
    <citation type="submission" date="2018-06" db="EMBL/GenBank/DDBJ databases">
        <authorList>
            <consortium name="Pathogen Informatics"/>
            <person name="Doyle S."/>
        </authorList>
    </citation>
    <scope>NUCLEOTIDE SEQUENCE [LARGE SCALE GENOMIC DNA]</scope>
    <source>
        <strain evidence="2 3">NCTC7914</strain>
    </source>
</reference>
<organism evidence="2 3">
    <name type="scientific">Pseudomonas putida</name>
    <name type="common">Arthrobacter siderocapsulatus</name>
    <dbReference type="NCBI Taxonomy" id="303"/>
    <lineage>
        <taxon>Bacteria</taxon>
        <taxon>Pseudomonadati</taxon>
        <taxon>Pseudomonadota</taxon>
        <taxon>Gammaproteobacteria</taxon>
        <taxon>Pseudomonadales</taxon>
        <taxon>Pseudomonadaceae</taxon>
        <taxon>Pseudomonas</taxon>
    </lineage>
</organism>
<sequence length="38" mass="4108">MSKPMKRSAFSLNHEGINPSMMLESQGSDIAEAGKNGR</sequence>
<proteinExistence type="predicted"/>
<evidence type="ECO:0000256" key="1">
    <source>
        <dbReference type="SAM" id="MobiDB-lite"/>
    </source>
</evidence>
<feature type="region of interest" description="Disordered" evidence="1">
    <location>
        <begin position="1"/>
        <end position="38"/>
    </location>
</feature>
<protein>
    <submittedName>
        <fullName evidence="2">Uncharacterized protein</fullName>
    </submittedName>
</protein>
<accession>A0A379KRK4</accession>
<gene>
    <name evidence="2" type="ORF">NCTC7914_04752</name>
</gene>
<dbReference type="AlphaFoldDB" id="A0A379KRK4"/>
<evidence type="ECO:0000313" key="3">
    <source>
        <dbReference type="Proteomes" id="UP000254602"/>
    </source>
</evidence>
<dbReference type="EMBL" id="UGUY01000001">
    <property type="protein sequence ID" value="SUD70584.1"/>
    <property type="molecule type" value="Genomic_DNA"/>
</dbReference>
<dbReference type="Proteomes" id="UP000254602">
    <property type="component" value="Unassembled WGS sequence"/>
</dbReference>
<name>A0A379KRK4_PSEPU</name>